<dbReference type="RefSeq" id="WP_373286679.1">
    <property type="nucleotide sequence ID" value="NZ_BAAAOU010000001.1"/>
</dbReference>
<protein>
    <recommendedName>
        <fullName evidence="1">YetF C-terminal domain-containing protein</fullName>
    </recommendedName>
</protein>
<accession>A0ABQ2LSY9</accession>
<dbReference type="Gene3D" id="3.30.240.20">
    <property type="entry name" value="bsu07140 like domains"/>
    <property type="match status" value="1"/>
</dbReference>
<name>A0ABQ2LSY9_9MICC</name>
<evidence type="ECO:0000259" key="1">
    <source>
        <dbReference type="Pfam" id="PF04239"/>
    </source>
</evidence>
<dbReference type="EMBL" id="BMLQ01000002">
    <property type="protein sequence ID" value="GGO42705.1"/>
    <property type="molecule type" value="Genomic_DNA"/>
</dbReference>
<sequence>MPVVLVESGRPLKVVMDRERISMEDVLSAARSTQGLESMGQIKWAVLETSGSISIVPTQQGP</sequence>
<organism evidence="2 3">
    <name type="scientific">Citricoccus zhacaiensis</name>
    <dbReference type="NCBI Taxonomy" id="489142"/>
    <lineage>
        <taxon>Bacteria</taxon>
        <taxon>Bacillati</taxon>
        <taxon>Actinomycetota</taxon>
        <taxon>Actinomycetes</taxon>
        <taxon>Micrococcales</taxon>
        <taxon>Micrococcaceae</taxon>
        <taxon>Citricoccus</taxon>
    </lineage>
</organism>
<dbReference type="Proteomes" id="UP000642509">
    <property type="component" value="Unassembled WGS sequence"/>
</dbReference>
<keyword evidence="3" id="KW-1185">Reference proteome</keyword>
<evidence type="ECO:0000313" key="2">
    <source>
        <dbReference type="EMBL" id="GGO42705.1"/>
    </source>
</evidence>
<reference evidence="3" key="1">
    <citation type="journal article" date="2019" name="Int. J. Syst. Evol. Microbiol.">
        <title>The Global Catalogue of Microorganisms (GCM) 10K type strain sequencing project: providing services to taxonomists for standard genome sequencing and annotation.</title>
        <authorList>
            <consortium name="The Broad Institute Genomics Platform"/>
            <consortium name="The Broad Institute Genome Sequencing Center for Infectious Disease"/>
            <person name="Wu L."/>
            <person name="Ma J."/>
        </authorList>
    </citation>
    <scope>NUCLEOTIDE SEQUENCE [LARGE SCALE GENOMIC DNA]</scope>
    <source>
        <strain evidence="3">CGMCC 1.7064</strain>
    </source>
</reference>
<comment type="caution">
    <text evidence="2">The sequence shown here is derived from an EMBL/GenBank/DDBJ whole genome shotgun (WGS) entry which is preliminary data.</text>
</comment>
<dbReference type="InterPro" id="IPR007353">
    <property type="entry name" value="DUF421"/>
</dbReference>
<dbReference type="Pfam" id="PF04239">
    <property type="entry name" value="DUF421"/>
    <property type="match status" value="1"/>
</dbReference>
<gene>
    <name evidence="2" type="ORF">GCM10010977_09160</name>
</gene>
<feature type="domain" description="YetF C-terminal" evidence="1">
    <location>
        <begin position="2"/>
        <end position="60"/>
    </location>
</feature>
<evidence type="ECO:0000313" key="3">
    <source>
        <dbReference type="Proteomes" id="UP000642509"/>
    </source>
</evidence>
<proteinExistence type="predicted"/>
<dbReference type="InterPro" id="IPR023090">
    <property type="entry name" value="UPF0702_alpha/beta_dom_sf"/>
</dbReference>